<dbReference type="Pfam" id="PF13520">
    <property type="entry name" value="AA_permease_2"/>
    <property type="match status" value="1"/>
</dbReference>
<name>A0A0H5QM07_9EUKA</name>
<feature type="transmembrane region" description="Helical" evidence="8">
    <location>
        <begin position="63"/>
        <end position="85"/>
    </location>
</feature>
<dbReference type="PIRSF" id="PIRSF006060">
    <property type="entry name" value="AA_transporter"/>
    <property type="match status" value="1"/>
</dbReference>
<dbReference type="GO" id="GO:0015203">
    <property type="term" value="F:polyamine transmembrane transporter activity"/>
    <property type="evidence" value="ECO:0007669"/>
    <property type="project" value="UniProtKB-ARBA"/>
</dbReference>
<dbReference type="InterPro" id="IPR002293">
    <property type="entry name" value="AA/rel_permease1"/>
</dbReference>
<feature type="transmembrane region" description="Helical" evidence="8">
    <location>
        <begin position="176"/>
        <end position="196"/>
    </location>
</feature>
<accession>A0A0H5QM07</accession>
<keyword evidence="3" id="KW-1003">Cell membrane</keyword>
<feature type="transmembrane region" description="Helical" evidence="8">
    <location>
        <begin position="375"/>
        <end position="394"/>
    </location>
</feature>
<evidence type="ECO:0000256" key="8">
    <source>
        <dbReference type="SAM" id="Phobius"/>
    </source>
</evidence>
<keyword evidence="2" id="KW-0813">Transport</keyword>
<comment type="similarity">
    <text evidence="7">Belongs to the amino acid-polyamine-organocation (APC) superfamily. Polyamine:cation symporter (PHS) (TC 2.A.3.12) family.</text>
</comment>
<evidence type="ECO:0000256" key="7">
    <source>
        <dbReference type="ARBA" id="ARBA00024041"/>
    </source>
</evidence>
<evidence type="ECO:0000256" key="2">
    <source>
        <dbReference type="ARBA" id="ARBA00022448"/>
    </source>
</evidence>
<feature type="transmembrane region" description="Helical" evidence="8">
    <location>
        <begin position="406"/>
        <end position="434"/>
    </location>
</feature>
<dbReference type="PANTHER" id="PTHR45826:SF2">
    <property type="entry name" value="AMINO ACID TRANSPORTER"/>
    <property type="match status" value="1"/>
</dbReference>
<dbReference type="PANTHER" id="PTHR45826">
    <property type="entry name" value="POLYAMINE TRANSPORTER PUT1"/>
    <property type="match status" value="1"/>
</dbReference>
<feature type="transmembrane region" description="Helical" evidence="8">
    <location>
        <begin position="246"/>
        <end position="269"/>
    </location>
</feature>
<evidence type="ECO:0000256" key="6">
    <source>
        <dbReference type="ARBA" id="ARBA00023136"/>
    </source>
</evidence>
<evidence type="ECO:0000313" key="9">
    <source>
        <dbReference type="EMBL" id="CRZ03043.1"/>
    </source>
</evidence>
<dbReference type="InterPro" id="IPR044566">
    <property type="entry name" value="RMV1-like"/>
</dbReference>
<evidence type="ECO:0008006" key="10">
    <source>
        <dbReference type="Google" id="ProtNLM"/>
    </source>
</evidence>
<proteinExistence type="inferred from homology"/>
<sequence length="480" mass="51903">MDEPAMYVCTVPADGEPQKDRNSSPDSIDHVAAKPARVLSLTRFVVLSFFLTCGGPFGLEEAIGAGGVAYCLVGLALLPFVWAIPQSLMTAELSTMMPENGGSYLWVWRALGDFAGFVNAYLSLFTSLFDMCLYPNLIAAYLPESSGFLLRYAVKVSILAAVSVCNIFGLELVGNVSIVLLCLSMSVFLAEIPFAIHEFSPVGWAKVPENRDWGLMASVLLWSNTGWDALGSVAGEVSDPAGTYPLGIALALIASTCAYVGPIIINYALLPDPARWRADAFYDAALRVSPWVALWMRAACALCNIGQLNAGIASTSRRLWAMAVPADRIGISARTMPKFMSTLSRGHGTPRNAILVQLLVTSIIVIGDFSELVQIEMLLNCCCLLLEFSAFMVLKYTEPLAPRPYVVPYGVAGAWTITLIKTGVVMVIIASSVAKSPFKLVATLITVFLVAILFKVLKYFNLLEPRLTPEDEDNSSQPLI</sequence>
<keyword evidence="6 8" id="KW-0472">Membrane</keyword>
<feature type="transmembrane region" description="Helical" evidence="8">
    <location>
        <begin position="149"/>
        <end position="169"/>
    </location>
</feature>
<keyword evidence="5 8" id="KW-1133">Transmembrane helix</keyword>
<dbReference type="EMBL" id="HACM01002601">
    <property type="protein sequence ID" value="CRZ03043.1"/>
    <property type="molecule type" value="Transcribed_RNA"/>
</dbReference>
<feature type="transmembrane region" description="Helical" evidence="8">
    <location>
        <begin position="106"/>
        <end position="129"/>
    </location>
</feature>
<dbReference type="EMBL" id="HACM01002600">
    <property type="protein sequence ID" value="CRZ03042.1"/>
    <property type="molecule type" value="Transcribed_RNA"/>
</dbReference>
<feature type="transmembrane region" description="Helical" evidence="8">
    <location>
        <begin position="352"/>
        <end position="369"/>
    </location>
</feature>
<feature type="transmembrane region" description="Helical" evidence="8">
    <location>
        <begin position="440"/>
        <end position="457"/>
    </location>
</feature>
<evidence type="ECO:0000256" key="4">
    <source>
        <dbReference type="ARBA" id="ARBA00022692"/>
    </source>
</evidence>
<dbReference type="AlphaFoldDB" id="A0A0H5QM07"/>
<evidence type="ECO:0000256" key="5">
    <source>
        <dbReference type="ARBA" id="ARBA00022989"/>
    </source>
</evidence>
<keyword evidence="4 8" id="KW-0812">Transmembrane</keyword>
<feature type="transmembrane region" description="Helical" evidence="8">
    <location>
        <begin position="38"/>
        <end position="57"/>
    </location>
</feature>
<dbReference type="Gene3D" id="1.20.1740.10">
    <property type="entry name" value="Amino acid/polyamine transporter I"/>
    <property type="match status" value="1"/>
</dbReference>
<protein>
    <recommendedName>
        <fullName evidence="10">Amino acid permease/ SLC12A domain-containing protein</fullName>
    </recommendedName>
</protein>
<organism evidence="9">
    <name type="scientific">Spongospora subterranea</name>
    <dbReference type="NCBI Taxonomy" id="70186"/>
    <lineage>
        <taxon>Eukaryota</taxon>
        <taxon>Sar</taxon>
        <taxon>Rhizaria</taxon>
        <taxon>Endomyxa</taxon>
        <taxon>Phytomyxea</taxon>
        <taxon>Plasmodiophorida</taxon>
        <taxon>Plasmodiophoridae</taxon>
        <taxon>Spongospora</taxon>
    </lineage>
</organism>
<reference evidence="9" key="1">
    <citation type="submission" date="2015-04" db="EMBL/GenBank/DDBJ databases">
        <title>The genome sequence of the plant pathogenic Rhizarian Plasmodiophora brassicae reveals insights in its biotrophic life cycle and the origin of chitin synthesis.</title>
        <authorList>
            <person name="Schwelm A."/>
            <person name="Fogelqvist J."/>
            <person name="Knaust A."/>
            <person name="Julke S."/>
            <person name="Lilja T."/>
            <person name="Dhandapani V."/>
            <person name="Bonilla-Rosso G."/>
            <person name="Karlsson M."/>
            <person name="Shevchenko A."/>
            <person name="Choi S.R."/>
            <person name="Kim H.G."/>
            <person name="Park J.Y."/>
            <person name="Lim Y.P."/>
            <person name="Ludwig-Muller J."/>
            <person name="Dixelius C."/>
        </authorList>
    </citation>
    <scope>NUCLEOTIDE SEQUENCE</scope>
    <source>
        <tissue evidence="9">Potato root galls</tissue>
    </source>
</reference>
<dbReference type="GO" id="GO:0005886">
    <property type="term" value="C:plasma membrane"/>
    <property type="evidence" value="ECO:0007669"/>
    <property type="project" value="UniProtKB-SubCell"/>
</dbReference>
<comment type="subcellular location">
    <subcellularLocation>
        <location evidence="1">Cell membrane</location>
        <topology evidence="1">Multi-pass membrane protein</topology>
    </subcellularLocation>
</comment>
<evidence type="ECO:0000256" key="1">
    <source>
        <dbReference type="ARBA" id="ARBA00004651"/>
    </source>
</evidence>
<evidence type="ECO:0000256" key="3">
    <source>
        <dbReference type="ARBA" id="ARBA00022475"/>
    </source>
</evidence>